<dbReference type="EMBL" id="ML994627">
    <property type="protein sequence ID" value="KAF2187354.1"/>
    <property type="molecule type" value="Genomic_DNA"/>
</dbReference>
<accession>A0A6A6E6A4</accession>
<protein>
    <recommendedName>
        <fullName evidence="1">HD domain-containing protein</fullName>
    </recommendedName>
</protein>
<reference evidence="2" key="1">
    <citation type="journal article" date="2020" name="Stud. Mycol.">
        <title>101 Dothideomycetes genomes: a test case for predicting lifestyles and emergence of pathogens.</title>
        <authorList>
            <person name="Haridas S."/>
            <person name="Albert R."/>
            <person name="Binder M."/>
            <person name="Bloem J."/>
            <person name="Labutti K."/>
            <person name="Salamov A."/>
            <person name="Andreopoulos B."/>
            <person name="Baker S."/>
            <person name="Barry K."/>
            <person name="Bills G."/>
            <person name="Bluhm B."/>
            <person name="Cannon C."/>
            <person name="Castanera R."/>
            <person name="Culley D."/>
            <person name="Daum C."/>
            <person name="Ezra D."/>
            <person name="Gonzalez J."/>
            <person name="Henrissat B."/>
            <person name="Kuo A."/>
            <person name="Liang C."/>
            <person name="Lipzen A."/>
            <person name="Lutzoni F."/>
            <person name="Magnuson J."/>
            <person name="Mondo S."/>
            <person name="Nolan M."/>
            <person name="Ohm R."/>
            <person name="Pangilinan J."/>
            <person name="Park H.-J."/>
            <person name="Ramirez L."/>
            <person name="Alfaro M."/>
            <person name="Sun H."/>
            <person name="Tritt A."/>
            <person name="Yoshinaga Y."/>
            <person name="Zwiers L.-H."/>
            <person name="Turgeon B."/>
            <person name="Goodwin S."/>
            <person name="Spatafora J."/>
            <person name="Crous P."/>
            <person name="Grigoriev I."/>
        </authorList>
    </citation>
    <scope>NUCLEOTIDE SEQUENCE</scope>
    <source>
        <strain evidence="2">CBS 207.26</strain>
    </source>
</reference>
<evidence type="ECO:0000313" key="3">
    <source>
        <dbReference type="Proteomes" id="UP000800200"/>
    </source>
</evidence>
<evidence type="ECO:0000259" key="1">
    <source>
        <dbReference type="Pfam" id="PF01966"/>
    </source>
</evidence>
<dbReference type="OrthoDB" id="2378324at2759"/>
<proteinExistence type="predicted"/>
<dbReference type="SUPFAM" id="SSF109604">
    <property type="entry name" value="HD-domain/PDEase-like"/>
    <property type="match status" value="1"/>
</dbReference>
<name>A0A6A6E6A4_9PEZI</name>
<dbReference type="InterPro" id="IPR006674">
    <property type="entry name" value="HD_domain"/>
</dbReference>
<dbReference type="InterPro" id="IPR003607">
    <property type="entry name" value="HD/PDEase_dom"/>
</dbReference>
<dbReference type="PANTHER" id="PTHR35569">
    <property type="entry name" value="CYANAMIDE HYDRATASE DDI2-RELATED"/>
    <property type="match status" value="1"/>
</dbReference>
<dbReference type="CDD" id="cd00077">
    <property type="entry name" value="HDc"/>
    <property type="match status" value="1"/>
</dbReference>
<gene>
    <name evidence="2" type="ORF">K469DRAFT_570351</name>
</gene>
<dbReference type="PANTHER" id="PTHR35569:SF1">
    <property type="entry name" value="CYANAMIDE HYDRATASE DDI2-RELATED"/>
    <property type="match status" value="1"/>
</dbReference>
<dbReference type="AlphaFoldDB" id="A0A6A6E6A4"/>
<evidence type="ECO:0000313" key="2">
    <source>
        <dbReference type="EMBL" id="KAF2187354.1"/>
    </source>
</evidence>
<sequence length="237" mass="26538">MVAILPHFTRIIAGIPVPNTPLINASISMARDNLPDDGYNHVMRAWLNGQAIINKLPAANRSGIDQEAFGVAAILHDLGWSPNPDFISSDKRFEVDGAIAARSFLQHEGGEKWDKHRQQLVWDSIALHTNADIARYKELEVALVSAGTITELVGPEIGKQFFGDLITVNQAEWEQIAIEFPRQGLKGYFRDVMTGLCRFKPDTTYQNFVGDYGEVFMKNYTRVGHRLVDLMESVLPE</sequence>
<organism evidence="2 3">
    <name type="scientific">Zopfia rhizophila CBS 207.26</name>
    <dbReference type="NCBI Taxonomy" id="1314779"/>
    <lineage>
        <taxon>Eukaryota</taxon>
        <taxon>Fungi</taxon>
        <taxon>Dikarya</taxon>
        <taxon>Ascomycota</taxon>
        <taxon>Pezizomycotina</taxon>
        <taxon>Dothideomycetes</taxon>
        <taxon>Dothideomycetes incertae sedis</taxon>
        <taxon>Zopfiaceae</taxon>
        <taxon>Zopfia</taxon>
    </lineage>
</organism>
<dbReference type="Gene3D" id="1.10.3210.10">
    <property type="entry name" value="Hypothetical protein af1432"/>
    <property type="match status" value="1"/>
</dbReference>
<feature type="domain" description="HD" evidence="1">
    <location>
        <begin position="39"/>
        <end position="133"/>
    </location>
</feature>
<keyword evidence="3" id="KW-1185">Reference proteome</keyword>
<dbReference type="Proteomes" id="UP000800200">
    <property type="component" value="Unassembled WGS sequence"/>
</dbReference>
<dbReference type="Pfam" id="PF01966">
    <property type="entry name" value="HD"/>
    <property type="match status" value="1"/>
</dbReference>